<keyword evidence="2" id="KW-1185">Reference proteome</keyword>
<dbReference type="Proteomes" id="UP001500630">
    <property type="component" value="Unassembled WGS sequence"/>
</dbReference>
<comment type="caution">
    <text evidence="1">The sequence shown here is derived from an EMBL/GenBank/DDBJ whole genome shotgun (WGS) entry which is preliminary data.</text>
</comment>
<dbReference type="EMBL" id="BAABDQ010000002">
    <property type="protein sequence ID" value="GAA3534043.1"/>
    <property type="molecule type" value="Genomic_DNA"/>
</dbReference>
<name>A0ABP6VFI1_9ACTN</name>
<reference evidence="2" key="1">
    <citation type="journal article" date="2019" name="Int. J. Syst. Evol. Microbiol.">
        <title>The Global Catalogue of Microorganisms (GCM) 10K type strain sequencing project: providing services to taxonomists for standard genome sequencing and annotation.</title>
        <authorList>
            <consortium name="The Broad Institute Genomics Platform"/>
            <consortium name="The Broad Institute Genome Sequencing Center for Infectious Disease"/>
            <person name="Wu L."/>
            <person name="Ma J."/>
        </authorList>
    </citation>
    <scope>NUCLEOTIDE SEQUENCE [LARGE SCALE GENOMIC DNA]</scope>
    <source>
        <strain evidence="2">JCM 17326</strain>
    </source>
</reference>
<gene>
    <name evidence="1" type="ORF">GCM10022419_011750</name>
</gene>
<evidence type="ECO:0000313" key="1">
    <source>
        <dbReference type="EMBL" id="GAA3534043.1"/>
    </source>
</evidence>
<evidence type="ECO:0000313" key="2">
    <source>
        <dbReference type="Proteomes" id="UP001500630"/>
    </source>
</evidence>
<protein>
    <recommendedName>
        <fullName evidence="3">PE domain-containing protein</fullName>
    </recommendedName>
</protein>
<proteinExistence type="predicted"/>
<accession>A0ABP6VFI1</accession>
<sequence length="111" mass="11503">MNEPLIDPATALCDPEVLLGEAGKLTSGLLPELEAAKAALLDLSAAAPGSWDIARGYGDTVHRARVATGESLQFVLEQVQRVIDDLAATAHAVRDADQRAADAAPRTDSAG</sequence>
<organism evidence="1 2">
    <name type="scientific">Nonomuraea rosea</name>
    <dbReference type="NCBI Taxonomy" id="638574"/>
    <lineage>
        <taxon>Bacteria</taxon>
        <taxon>Bacillati</taxon>
        <taxon>Actinomycetota</taxon>
        <taxon>Actinomycetes</taxon>
        <taxon>Streptosporangiales</taxon>
        <taxon>Streptosporangiaceae</taxon>
        <taxon>Nonomuraea</taxon>
    </lineage>
</organism>
<evidence type="ECO:0008006" key="3">
    <source>
        <dbReference type="Google" id="ProtNLM"/>
    </source>
</evidence>
<dbReference type="RefSeq" id="WP_345559425.1">
    <property type="nucleotide sequence ID" value="NZ_BAABDQ010000002.1"/>
</dbReference>